<reference evidence="3" key="2">
    <citation type="journal article" date="2017" name="Nat. Plants">
        <title>The Aegilops tauschii genome reveals multiple impacts of transposons.</title>
        <authorList>
            <person name="Zhao G."/>
            <person name="Zou C."/>
            <person name="Li K."/>
            <person name="Wang K."/>
            <person name="Li T."/>
            <person name="Gao L."/>
            <person name="Zhang X."/>
            <person name="Wang H."/>
            <person name="Yang Z."/>
            <person name="Liu X."/>
            <person name="Jiang W."/>
            <person name="Mao L."/>
            <person name="Kong X."/>
            <person name="Jiao Y."/>
            <person name="Jia J."/>
        </authorList>
    </citation>
    <scope>NUCLEOTIDE SEQUENCE [LARGE SCALE GENOMIC DNA]</scope>
    <source>
        <strain evidence="3">cv. AL8/78</strain>
    </source>
</reference>
<keyword evidence="3" id="KW-1185">Reference proteome</keyword>
<dbReference type="Gramene" id="AET5Gv20255300.29">
    <property type="protein sequence ID" value="AET5Gv20255300.29"/>
    <property type="gene ID" value="AET5Gv20255300"/>
</dbReference>
<evidence type="ECO:0000313" key="3">
    <source>
        <dbReference type="Proteomes" id="UP000015105"/>
    </source>
</evidence>
<reference evidence="2" key="3">
    <citation type="journal article" date="2017" name="Nature">
        <title>Genome sequence of the progenitor of the wheat D genome Aegilops tauschii.</title>
        <authorList>
            <person name="Luo M.C."/>
            <person name="Gu Y.Q."/>
            <person name="Puiu D."/>
            <person name="Wang H."/>
            <person name="Twardziok S.O."/>
            <person name="Deal K.R."/>
            <person name="Huo N."/>
            <person name="Zhu T."/>
            <person name="Wang L."/>
            <person name="Wang Y."/>
            <person name="McGuire P.E."/>
            <person name="Liu S."/>
            <person name="Long H."/>
            <person name="Ramasamy R.K."/>
            <person name="Rodriguez J.C."/>
            <person name="Van S.L."/>
            <person name="Yuan L."/>
            <person name="Wang Z."/>
            <person name="Xia Z."/>
            <person name="Xiao L."/>
            <person name="Anderson O.D."/>
            <person name="Ouyang S."/>
            <person name="Liang Y."/>
            <person name="Zimin A.V."/>
            <person name="Pertea G."/>
            <person name="Qi P."/>
            <person name="Bennetzen J.L."/>
            <person name="Dai X."/>
            <person name="Dawson M.W."/>
            <person name="Muller H.G."/>
            <person name="Kugler K."/>
            <person name="Rivarola-Duarte L."/>
            <person name="Spannagl M."/>
            <person name="Mayer K.F.X."/>
            <person name="Lu F.H."/>
            <person name="Bevan M.W."/>
            <person name="Leroy P."/>
            <person name="Li P."/>
            <person name="You F.M."/>
            <person name="Sun Q."/>
            <person name="Liu Z."/>
            <person name="Lyons E."/>
            <person name="Wicker T."/>
            <person name="Salzberg S.L."/>
            <person name="Devos K.M."/>
            <person name="Dvorak J."/>
        </authorList>
    </citation>
    <scope>NUCLEOTIDE SEQUENCE [LARGE SCALE GENOMIC DNA]</scope>
    <source>
        <strain evidence="2">cv. AL8/78</strain>
    </source>
</reference>
<reference evidence="2" key="5">
    <citation type="journal article" date="2021" name="G3 (Bethesda)">
        <title>Aegilops tauschii genome assembly Aet v5.0 features greater sequence contiguity and improved annotation.</title>
        <authorList>
            <person name="Wang L."/>
            <person name="Zhu T."/>
            <person name="Rodriguez J.C."/>
            <person name="Deal K.R."/>
            <person name="Dubcovsky J."/>
            <person name="McGuire P.E."/>
            <person name="Lux T."/>
            <person name="Spannagl M."/>
            <person name="Mayer K.F.X."/>
            <person name="Baldrich P."/>
            <person name="Meyers B.C."/>
            <person name="Huo N."/>
            <person name="Gu Y.Q."/>
            <person name="Zhou H."/>
            <person name="Devos K.M."/>
            <person name="Bennetzen J.L."/>
            <person name="Unver T."/>
            <person name="Budak H."/>
            <person name="Gulick P.J."/>
            <person name="Galiba G."/>
            <person name="Kalapos B."/>
            <person name="Nelson D.R."/>
            <person name="Li P."/>
            <person name="You F.M."/>
            <person name="Luo M.C."/>
            <person name="Dvorak J."/>
        </authorList>
    </citation>
    <scope>NUCLEOTIDE SEQUENCE [LARGE SCALE GENOMIC DNA]</scope>
    <source>
        <strain evidence="2">cv. AL8/78</strain>
    </source>
</reference>
<organism evidence="2 3">
    <name type="scientific">Aegilops tauschii subsp. strangulata</name>
    <name type="common">Goatgrass</name>
    <dbReference type="NCBI Taxonomy" id="200361"/>
    <lineage>
        <taxon>Eukaryota</taxon>
        <taxon>Viridiplantae</taxon>
        <taxon>Streptophyta</taxon>
        <taxon>Embryophyta</taxon>
        <taxon>Tracheophyta</taxon>
        <taxon>Spermatophyta</taxon>
        <taxon>Magnoliopsida</taxon>
        <taxon>Liliopsida</taxon>
        <taxon>Poales</taxon>
        <taxon>Poaceae</taxon>
        <taxon>BOP clade</taxon>
        <taxon>Pooideae</taxon>
        <taxon>Triticodae</taxon>
        <taxon>Triticeae</taxon>
        <taxon>Triticinae</taxon>
        <taxon>Aegilops</taxon>
    </lineage>
</organism>
<feature type="compositionally biased region" description="Low complexity" evidence="1">
    <location>
        <begin position="8"/>
        <end position="25"/>
    </location>
</feature>
<feature type="region of interest" description="Disordered" evidence="1">
    <location>
        <begin position="1"/>
        <end position="30"/>
    </location>
</feature>
<dbReference type="AlphaFoldDB" id="A0A453K0X4"/>
<dbReference type="EnsemblPlants" id="AET5Gv20255300.29">
    <property type="protein sequence ID" value="AET5Gv20255300.29"/>
    <property type="gene ID" value="AET5Gv20255300"/>
</dbReference>
<name>A0A453K0X4_AEGTS</name>
<evidence type="ECO:0000256" key="1">
    <source>
        <dbReference type="SAM" id="MobiDB-lite"/>
    </source>
</evidence>
<dbReference type="Proteomes" id="UP000015105">
    <property type="component" value="Chromosome 5D"/>
</dbReference>
<accession>A0A453K0X4</accession>
<reference evidence="3" key="1">
    <citation type="journal article" date="2014" name="Science">
        <title>Ancient hybridizations among the ancestral genomes of bread wheat.</title>
        <authorList>
            <consortium name="International Wheat Genome Sequencing Consortium,"/>
            <person name="Marcussen T."/>
            <person name="Sandve S.R."/>
            <person name="Heier L."/>
            <person name="Spannagl M."/>
            <person name="Pfeifer M."/>
            <person name="Jakobsen K.S."/>
            <person name="Wulff B.B."/>
            <person name="Steuernagel B."/>
            <person name="Mayer K.F."/>
            <person name="Olsen O.A."/>
        </authorList>
    </citation>
    <scope>NUCLEOTIDE SEQUENCE [LARGE SCALE GENOMIC DNA]</scope>
    <source>
        <strain evidence="3">cv. AL8/78</strain>
    </source>
</reference>
<reference evidence="2" key="4">
    <citation type="submission" date="2019-03" db="UniProtKB">
        <authorList>
            <consortium name="EnsemblPlants"/>
        </authorList>
    </citation>
    <scope>IDENTIFICATION</scope>
</reference>
<sequence>LPSSAALSGPTSPPRYSSRRPTAPRCSSRPSTLLCFPSPPCTAMPPQVVHSRYPSPFTTANQCRSMRGRSTKAMFVCVCVAFTEYERPPMTKSPIWSRLKLKQDAQVHLLYAFQFIYFPMQEGDWRRQPLISFSLKDSKRKKVQFYYLSIATELKHVLLLS</sequence>
<proteinExistence type="predicted"/>
<evidence type="ECO:0000313" key="2">
    <source>
        <dbReference type="EnsemblPlants" id="AET5Gv20255300.29"/>
    </source>
</evidence>
<protein>
    <submittedName>
        <fullName evidence="2">Uncharacterized protein</fullName>
    </submittedName>
</protein>